<proteinExistence type="predicted"/>
<keyword evidence="2" id="KW-1185">Reference proteome</keyword>
<comment type="caution">
    <text evidence="1">The sequence shown here is derived from an EMBL/GenBank/DDBJ whole genome shotgun (WGS) entry which is preliminary data.</text>
</comment>
<evidence type="ECO:0000313" key="1">
    <source>
        <dbReference type="EMBL" id="KAG5605664.1"/>
    </source>
</evidence>
<dbReference type="EMBL" id="JACXVP010000005">
    <property type="protein sequence ID" value="KAG5605664.1"/>
    <property type="molecule type" value="Genomic_DNA"/>
</dbReference>
<evidence type="ECO:0000313" key="2">
    <source>
        <dbReference type="Proteomes" id="UP000824120"/>
    </source>
</evidence>
<organism evidence="1 2">
    <name type="scientific">Solanum commersonii</name>
    <name type="common">Commerson's wild potato</name>
    <name type="synonym">Commerson's nightshade</name>
    <dbReference type="NCBI Taxonomy" id="4109"/>
    <lineage>
        <taxon>Eukaryota</taxon>
        <taxon>Viridiplantae</taxon>
        <taxon>Streptophyta</taxon>
        <taxon>Embryophyta</taxon>
        <taxon>Tracheophyta</taxon>
        <taxon>Spermatophyta</taxon>
        <taxon>Magnoliopsida</taxon>
        <taxon>eudicotyledons</taxon>
        <taxon>Gunneridae</taxon>
        <taxon>Pentapetalae</taxon>
        <taxon>asterids</taxon>
        <taxon>lamiids</taxon>
        <taxon>Solanales</taxon>
        <taxon>Solanaceae</taxon>
        <taxon>Solanoideae</taxon>
        <taxon>Solaneae</taxon>
        <taxon>Solanum</taxon>
    </lineage>
</organism>
<reference evidence="1 2" key="1">
    <citation type="submission" date="2020-09" db="EMBL/GenBank/DDBJ databases">
        <title>De no assembly of potato wild relative species, Solanum commersonii.</title>
        <authorList>
            <person name="Cho K."/>
        </authorList>
    </citation>
    <scope>NUCLEOTIDE SEQUENCE [LARGE SCALE GENOMIC DNA]</scope>
    <source>
        <strain evidence="1">LZ3.2</strain>
        <tissue evidence="1">Leaf</tissue>
    </source>
</reference>
<accession>A0A9J5Z100</accession>
<sequence>MIQYSHTELNQFNIRNPMQCSRSKRGTQCMFSPIGFPLFSNRLSIRLLKIKKVFLSLVMGMSAKVVVQVRSRVHQGSSKERLIGKILGLFMQVSNQVNHTTHRHLSQTRLHTFASVQRSLQKNQFDKWLITMRCKEFTYCVCNFIWPHRSHTFMFVQLRALFKSSVLIKIES</sequence>
<dbReference type="AlphaFoldDB" id="A0A9J5Z100"/>
<gene>
    <name evidence="1" type="ORF">H5410_027156</name>
</gene>
<name>A0A9J5Z100_SOLCO</name>
<protein>
    <submittedName>
        <fullName evidence="1">Uncharacterized protein</fullName>
    </submittedName>
</protein>
<dbReference type="Proteomes" id="UP000824120">
    <property type="component" value="Chromosome 5"/>
</dbReference>